<feature type="binding site" evidence="4">
    <location>
        <begin position="212"/>
        <end position="213"/>
    </location>
    <ligand>
        <name>3-amino-2-oxopropyl phosphate</name>
        <dbReference type="ChEBI" id="CHEBI:57279"/>
    </ligand>
</feature>
<feature type="binding site" evidence="4">
    <location>
        <position position="49"/>
    </location>
    <ligand>
        <name>1-deoxy-D-xylulose 5-phosphate</name>
        <dbReference type="ChEBI" id="CHEBI:57792"/>
    </ligand>
</feature>
<dbReference type="CDD" id="cd00003">
    <property type="entry name" value="PNPsynthase"/>
    <property type="match status" value="1"/>
</dbReference>
<dbReference type="Pfam" id="PF03740">
    <property type="entry name" value="PdxJ"/>
    <property type="match status" value="1"/>
</dbReference>
<dbReference type="GO" id="GO:0005829">
    <property type="term" value="C:cytosol"/>
    <property type="evidence" value="ECO:0007669"/>
    <property type="project" value="TreeGrafter"/>
</dbReference>
<evidence type="ECO:0000256" key="3">
    <source>
        <dbReference type="ARBA" id="ARBA00023096"/>
    </source>
</evidence>
<dbReference type="InterPro" id="IPR013785">
    <property type="entry name" value="Aldolase_TIM"/>
</dbReference>
<comment type="caution">
    <text evidence="6">The sequence shown here is derived from an EMBL/GenBank/DDBJ whole genome shotgun (WGS) entry which is preliminary data.</text>
</comment>
<evidence type="ECO:0000256" key="5">
    <source>
        <dbReference type="NCBIfam" id="TIGR00559"/>
    </source>
</evidence>
<dbReference type="NCBIfam" id="NF003627">
    <property type="entry name" value="PRK05265.1-5"/>
    <property type="match status" value="1"/>
</dbReference>
<dbReference type="Gene3D" id="3.20.20.70">
    <property type="entry name" value="Aldolase class I"/>
    <property type="match status" value="1"/>
</dbReference>
<comment type="subunit">
    <text evidence="4">Homooctamer; tetramer of dimers.</text>
</comment>
<feature type="binding site" evidence="4">
    <location>
        <position position="44"/>
    </location>
    <ligand>
        <name>1-deoxy-D-xylulose 5-phosphate</name>
        <dbReference type="ChEBI" id="CHEBI:57792"/>
    </ligand>
</feature>
<dbReference type="EMBL" id="LXSL01000032">
    <property type="protein sequence ID" value="OAM26085.1"/>
    <property type="molecule type" value="Genomic_DNA"/>
</dbReference>
<feature type="site" description="Transition state stabilizer" evidence="4">
    <location>
        <position position="150"/>
    </location>
</feature>
<dbReference type="InterPro" id="IPR036130">
    <property type="entry name" value="Pyridoxine-5'_phos_synth"/>
</dbReference>
<proteinExistence type="inferred from homology"/>
<accession>A0A1A9RTG8</accession>
<name>A0A1A9RTG8_9NEIS</name>
<evidence type="ECO:0000313" key="6">
    <source>
        <dbReference type="EMBL" id="OAM26085.1"/>
    </source>
</evidence>
<dbReference type="SUPFAM" id="SSF63892">
    <property type="entry name" value="Pyridoxine 5'-phosphate synthase"/>
    <property type="match status" value="1"/>
</dbReference>
<dbReference type="Proteomes" id="UP000077885">
    <property type="component" value="Unassembled WGS sequence"/>
</dbReference>
<comment type="function">
    <text evidence="4">Catalyzes the complicated ring closure reaction between the two acyclic compounds 1-deoxy-D-xylulose-5-phosphate (DXP) and 3-amino-2-oxopropyl phosphate (1-amino-acetone-3-phosphate or AAP) to form pyridoxine 5'-phosphate (PNP) and inorganic phosphate.</text>
</comment>
<comment type="pathway">
    <text evidence="4">Cofactor biosynthesis; pyridoxine 5'-phosphate biosynthesis; pyridoxine 5'-phosphate from D-erythrose 4-phosphate: step 5/5.</text>
</comment>
<evidence type="ECO:0000313" key="7">
    <source>
        <dbReference type="Proteomes" id="UP000077885"/>
    </source>
</evidence>
<dbReference type="HAMAP" id="MF_00279">
    <property type="entry name" value="PdxJ"/>
    <property type="match status" value="1"/>
</dbReference>
<dbReference type="UniPathway" id="UPA00244">
    <property type="reaction ID" value="UER00313"/>
</dbReference>
<feature type="active site" description="Proton acceptor" evidence="4">
    <location>
        <position position="42"/>
    </location>
</feature>
<reference evidence="7" key="1">
    <citation type="submission" date="2016-05" db="EMBL/GenBank/DDBJ databases">
        <title>Draft genome of Corynebacterium afermentans subsp. afermentans LCDC 88199T.</title>
        <authorList>
            <person name="Bernier A.-M."/>
            <person name="Bernard K."/>
        </authorList>
    </citation>
    <scope>NUCLEOTIDE SEQUENCE [LARGE SCALE GENOMIC DNA]</scope>
    <source>
        <strain evidence="7">NML02-A-017</strain>
    </source>
</reference>
<keyword evidence="1 4" id="KW-0963">Cytoplasm</keyword>
<organism evidence="6 7">
    <name type="scientific">Eikenella longinqua</name>
    <dbReference type="NCBI Taxonomy" id="1795827"/>
    <lineage>
        <taxon>Bacteria</taxon>
        <taxon>Pseudomonadati</taxon>
        <taxon>Pseudomonadota</taxon>
        <taxon>Betaproteobacteria</taxon>
        <taxon>Neisseriales</taxon>
        <taxon>Neisseriaceae</taxon>
        <taxon>Eikenella</taxon>
    </lineage>
</organism>
<dbReference type="PANTHER" id="PTHR30456:SF0">
    <property type="entry name" value="PYRIDOXINE 5'-PHOSPHATE SYNTHASE"/>
    <property type="match status" value="1"/>
</dbReference>
<dbReference type="RefSeq" id="WP_067594955.1">
    <property type="nucleotide sequence ID" value="NZ_LXSL01000032.1"/>
</dbReference>
<keyword evidence="2 4" id="KW-0808">Transferase</keyword>
<sequence length="243" mass="26767">MLLGVNIDHVATVRNARGTIYPSPLEAALVAETHGADLITLHLREDRRHIKDVDVFAIKQAIRTRMNLEMALTEEMLENALQVQPEDVCIVPEKRQEVTTEGGLDVLAQQQKVAEFTQKLNAAGIRVSLFIDADEQQIRAARDVGAQAIELHTGAYADAVSHTVRQSELLRLEEAAYFASELGLVVNAGHGLTIHNVAPVARILPIRELNIGHALIAQALFLGLPAAIRQMKEEIYRARSQPD</sequence>
<dbReference type="EC" id="2.6.99.2" evidence="4 5"/>
<feature type="binding site" evidence="4">
    <location>
        <position position="191"/>
    </location>
    <ligand>
        <name>3-amino-2-oxopropyl phosphate</name>
        <dbReference type="ChEBI" id="CHEBI:57279"/>
    </ligand>
</feature>
<keyword evidence="3 4" id="KW-0664">Pyridoxine biosynthesis</keyword>
<comment type="subcellular location">
    <subcellularLocation>
        <location evidence="4">Cytoplasm</location>
    </subcellularLocation>
</comment>
<dbReference type="STRING" id="1795827.A7P95_10260"/>
<dbReference type="OrthoDB" id="9806590at2"/>
<dbReference type="GO" id="GO:0033856">
    <property type="term" value="F:pyridoxine 5'-phosphate synthase activity"/>
    <property type="evidence" value="ECO:0007669"/>
    <property type="project" value="UniProtKB-UniRule"/>
</dbReference>
<feature type="active site" description="Proton donor" evidence="4">
    <location>
        <position position="190"/>
    </location>
</feature>
<feature type="active site" description="Proton acceptor" evidence="4">
    <location>
        <position position="69"/>
    </location>
</feature>
<dbReference type="NCBIfam" id="NF003625">
    <property type="entry name" value="PRK05265.1-3"/>
    <property type="match status" value="1"/>
</dbReference>
<dbReference type="NCBIfam" id="TIGR00559">
    <property type="entry name" value="pdxJ"/>
    <property type="match status" value="1"/>
</dbReference>
<dbReference type="NCBIfam" id="NF003623">
    <property type="entry name" value="PRK05265.1-1"/>
    <property type="match status" value="1"/>
</dbReference>
<comment type="catalytic activity">
    <reaction evidence="4">
        <text>3-amino-2-oxopropyl phosphate + 1-deoxy-D-xylulose 5-phosphate = pyridoxine 5'-phosphate + phosphate + 2 H2O + H(+)</text>
        <dbReference type="Rhea" id="RHEA:15265"/>
        <dbReference type="ChEBI" id="CHEBI:15377"/>
        <dbReference type="ChEBI" id="CHEBI:15378"/>
        <dbReference type="ChEBI" id="CHEBI:43474"/>
        <dbReference type="ChEBI" id="CHEBI:57279"/>
        <dbReference type="ChEBI" id="CHEBI:57792"/>
        <dbReference type="ChEBI" id="CHEBI:58589"/>
        <dbReference type="EC" id="2.6.99.2"/>
    </reaction>
</comment>
<comment type="similarity">
    <text evidence="4">Belongs to the PNP synthase family.</text>
</comment>
<evidence type="ECO:0000256" key="1">
    <source>
        <dbReference type="ARBA" id="ARBA00022490"/>
    </source>
</evidence>
<feature type="binding site" evidence="4">
    <location>
        <position position="17"/>
    </location>
    <ligand>
        <name>3-amino-2-oxopropyl phosphate</name>
        <dbReference type="ChEBI" id="CHEBI:57279"/>
    </ligand>
</feature>
<feature type="binding site" evidence="4">
    <location>
        <position position="6"/>
    </location>
    <ligand>
        <name>3-amino-2-oxopropyl phosphate</name>
        <dbReference type="ChEBI" id="CHEBI:57279"/>
    </ligand>
</feature>
<feature type="binding site" evidence="4">
    <location>
        <begin position="8"/>
        <end position="9"/>
    </location>
    <ligand>
        <name>1-deoxy-D-xylulose 5-phosphate</name>
        <dbReference type="ChEBI" id="CHEBI:57792"/>
    </ligand>
</feature>
<dbReference type="PANTHER" id="PTHR30456">
    <property type="entry name" value="PYRIDOXINE 5'-PHOSPHATE SYNTHASE"/>
    <property type="match status" value="1"/>
</dbReference>
<protein>
    <recommendedName>
        <fullName evidence="4 5">Pyridoxine 5'-phosphate synthase</fullName>
        <shortName evidence="4">PNP synthase</shortName>
        <ecNumber evidence="4 5">2.6.99.2</ecNumber>
    </recommendedName>
</protein>
<keyword evidence="7" id="KW-1185">Reference proteome</keyword>
<feature type="binding site" evidence="4">
    <location>
        <position position="99"/>
    </location>
    <ligand>
        <name>1-deoxy-D-xylulose 5-phosphate</name>
        <dbReference type="ChEBI" id="CHEBI:57792"/>
    </ligand>
</feature>
<gene>
    <name evidence="4" type="primary">pdxJ</name>
    <name evidence="6" type="ORF">A7P95_10260</name>
</gene>
<evidence type="ECO:0000256" key="2">
    <source>
        <dbReference type="ARBA" id="ARBA00022679"/>
    </source>
</evidence>
<dbReference type="AlphaFoldDB" id="A0A1A9RTG8"/>
<dbReference type="InterPro" id="IPR004569">
    <property type="entry name" value="PyrdxlP_synth_PdxJ"/>
</dbReference>
<dbReference type="GO" id="GO:0008615">
    <property type="term" value="P:pyridoxine biosynthetic process"/>
    <property type="evidence" value="ECO:0007669"/>
    <property type="project" value="UniProtKB-UniRule"/>
</dbReference>
<evidence type="ECO:0000256" key="4">
    <source>
        <dbReference type="HAMAP-Rule" id="MF_00279"/>
    </source>
</evidence>